<dbReference type="Pfam" id="PF00651">
    <property type="entry name" value="BTB"/>
    <property type="match status" value="1"/>
</dbReference>
<organism evidence="9 10">
    <name type="scientific">Alosa alosa</name>
    <name type="common">allis shad</name>
    <dbReference type="NCBI Taxonomy" id="278164"/>
    <lineage>
        <taxon>Eukaryota</taxon>
        <taxon>Metazoa</taxon>
        <taxon>Chordata</taxon>
        <taxon>Craniata</taxon>
        <taxon>Vertebrata</taxon>
        <taxon>Euteleostomi</taxon>
        <taxon>Actinopterygii</taxon>
        <taxon>Neopterygii</taxon>
        <taxon>Teleostei</taxon>
        <taxon>Clupei</taxon>
        <taxon>Clupeiformes</taxon>
        <taxon>Clupeoidei</taxon>
        <taxon>Clupeidae</taxon>
        <taxon>Alosa</taxon>
    </lineage>
</organism>
<dbReference type="Gene3D" id="2.120.10.80">
    <property type="entry name" value="Kelch-type beta propeller"/>
    <property type="match status" value="1"/>
</dbReference>
<feature type="region of interest" description="Disordered" evidence="7">
    <location>
        <begin position="15"/>
        <end position="35"/>
    </location>
</feature>
<dbReference type="PANTHER" id="PTHR45632">
    <property type="entry name" value="LD33804P"/>
    <property type="match status" value="1"/>
</dbReference>
<feature type="domain" description="BTB" evidence="8">
    <location>
        <begin position="66"/>
        <end position="133"/>
    </location>
</feature>
<proteinExistence type="predicted"/>
<evidence type="ECO:0000256" key="4">
    <source>
        <dbReference type="ARBA" id="ARBA00022441"/>
    </source>
</evidence>
<evidence type="ECO:0000256" key="5">
    <source>
        <dbReference type="ARBA" id="ARBA00022737"/>
    </source>
</evidence>
<evidence type="ECO:0000256" key="2">
    <source>
        <dbReference type="ARBA" id="ARBA00004906"/>
    </source>
</evidence>
<evidence type="ECO:0000256" key="6">
    <source>
        <dbReference type="ARBA" id="ARBA00022786"/>
    </source>
</evidence>
<dbReference type="InterPro" id="IPR006652">
    <property type="entry name" value="Kelch_1"/>
</dbReference>
<dbReference type="PIRSF" id="PIRSF037037">
    <property type="entry name" value="Kelch-like_protein_gigaxonin"/>
    <property type="match status" value="1"/>
</dbReference>
<dbReference type="Gene3D" id="3.30.710.10">
    <property type="entry name" value="Potassium Channel Kv1.1, Chain A"/>
    <property type="match status" value="1"/>
</dbReference>
<evidence type="ECO:0000313" key="9">
    <source>
        <dbReference type="EMBL" id="KAG5273901.1"/>
    </source>
</evidence>
<gene>
    <name evidence="9" type="ORF">AALO_G00156900</name>
</gene>
<comment type="caution">
    <text evidence="9">The sequence shown here is derived from an EMBL/GenBank/DDBJ whole genome shotgun (WGS) entry which is preliminary data.</text>
</comment>
<evidence type="ECO:0000256" key="1">
    <source>
        <dbReference type="ARBA" id="ARBA00003098"/>
    </source>
</evidence>
<dbReference type="Gene3D" id="1.25.40.420">
    <property type="match status" value="1"/>
</dbReference>
<dbReference type="Pfam" id="PF01344">
    <property type="entry name" value="Kelch_1"/>
    <property type="match status" value="4"/>
</dbReference>
<dbReference type="InterPro" id="IPR015915">
    <property type="entry name" value="Kelch-typ_b-propeller"/>
</dbReference>
<dbReference type="SMART" id="SM00225">
    <property type="entry name" value="BTB"/>
    <property type="match status" value="1"/>
</dbReference>
<dbReference type="InterPro" id="IPR017096">
    <property type="entry name" value="BTB-kelch_protein"/>
</dbReference>
<feature type="region of interest" description="Disordered" evidence="7">
    <location>
        <begin position="629"/>
        <end position="651"/>
    </location>
</feature>
<dbReference type="SUPFAM" id="SSF117281">
    <property type="entry name" value="Kelch motif"/>
    <property type="match status" value="1"/>
</dbReference>
<comment type="pathway">
    <text evidence="2">Protein modification; protein ubiquitination.</text>
</comment>
<protein>
    <recommendedName>
        <fullName evidence="3">Kelch-like protein 36</fullName>
    </recommendedName>
</protein>
<evidence type="ECO:0000313" key="10">
    <source>
        <dbReference type="Proteomes" id="UP000823561"/>
    </source>
</evidence>
<keyword evidence="6" id="KW-0833">Ubl conjugation pathway</keyword>
<keyword evidence="5" id="KW-0677">Repeat</keyword>
<dbReference type="SUPFAM" id="SSF54695">
    <property type="entry name" value="POZ domain"/>
    <property type="match status" value="1"/>
</dbReference>
<evidence type="ECO:0000256" key="7">
    <source>
        <dbReference type="SAM" id="MobiDB-lite"/>
    </source>
</evidence>
<dbReference type="InterPro" id="IPR011705">
    <property type="entry name" value="BACK"/>
</dbReference>
<dbReference type="EMBL" id="JADWDJ010000011">
    <property type="protein sequence ID" value="KAG5273901.1"/>
    <property type="molecule type" value="Genomic_DNA"/>
</dbReference>
<comment type="function">
    <text evidence="1">Probable substrate-specific adapter of an E3 ubiquitin-protein ligase complex which mediates the ubiquitination and subsequent proteasomal degradation of target proteins.</text>
</comment>
<dbReference type="Pfam" id="PF07707">
    <property type="entry name" value="BACK"/>
    <property type="match status" value="1"/>
</dbReference>
<evidence type="ECO:0000259" key="8">
    <source>
        <dbReference type="PROSITE" id="PS50097"/>
    </source>
</evidence>
<accession>A0AAV6GJB7</accession>
<dbReference type="PROSITE" id="PS50097">
    <property type="entry name" value="BTB"/>
    <property type="match status" value="1"/>
</dbReference>
<dbReference type="InterPro" id="IPR011333">
    <property type="entry name" value="SKP1/BTB/POZ_sf"/>
</dbReference>
<dbReference type="InterPro" id="IPR000210">
    <property type="entry name" value="BTB/POZ_dom"/>
</dbReference>
<keyword evidence="4" id="KW-0880">Kelch repeat</keyword>
<keyword evidence="10" id="KW-1185">Reference proteome</keyword>
<dbReference type="SMART" id="SM00612">
    <property type="entry name" value="Kelch"/>
    <property type="match status" value="6"/>
</dbReference>
<evidence type="ECO:0000256" key="3">
    <source>
        <dbReference type="ARBA" id="ARBA00019802"/>
    </source>
</evidence>
<reference evidence="9" key="1">
    <citation type="submission" date="2020-10" db="EMBL/GenBank/DDBJ databases">
        <title>Chromosome-scale genome assembly of the Allis shad, Alosa alosa.</title>
        <authorList>
            <person name="Margot Z."/>
            <person name="Christophe K."/>
            <person name="Cabau C."/>
            <person name="Louis A."/>
            <person name="Berthelot C."/>
            <person name="Parey E."/>
            <person name="Roest Crollius H."/>
            <person name="Montfort J."/>
            <person name="Robinson-Rechavi M."/>
            <person name="Bucao C."/>
            <person name="Bouchez O."/>
            <person name="Gislard M."/>
            <person name="Lluch J."/>
            <person name="Milhes M."/>
            <person name="Lampietro C."/>
            <person name="Lopez Roques C."/>
            <person name="Donnadieu C."/>
            <person name="Braasch I."/>
            <person name="Desvignes T."/>
            <person name="Postlethwait J."/>
            <person name="Bobe J."/>
            <person name="Guiguen Y."/>
        </authorList>
    </citation>
    <scope>NUCLEOTIDE SEQUENCE</scope>
    <source>
        <strain evidence="9">M-15738</strain>
        <tissue evidence="9">Blood</tissue>
    </source>
</reference>
<dbReference type="SMART" id="SM00875">
    <property type="entry name" value="BACK"/>
    <property type="match status" value="1"/>
</dbReference>
<dbReference type="GO" id="GO:0097602">
    <property type="term" value="F:cullin family protein binding"/>
    <property type="evidence" value="ECO:0007669"/>
    <property type="project" value="TreeGrafter"/>
</dbReference>
<dbReference type="AlphaFoldDB" id="A0AAV6GJB7"/>
<sequence length="651" mass="72321">MIRLCLPTADDVLIGDMEGPSQTSRQHGIGESSKRFSPGRLVYRWEERASCLLHGLNEQRQHGQLCDVVLVADEQKVPAHRALLAVSSPYFQAMFTLSMREAQQKEVELVGASYEGLRALVDFLYSGELLLDDGNIEHVLETAHLLQVWHAVDFCCQFLEAQVTADNFLYLQKLALLYSLERLEAFVDRFVLERFASLSVSPHFLSHVPASKMAAYLSAERVQQQSEQAMLRAALRWLAHGPERTEHARRLLAHVRFPLMPAAALAEWALPAVRSLLPPEADCEPLLEEALNYQARISAQPLLQTPRSQLRGATECLLLVGGEVSERGDELSAEVWRYEQEDGGERGGWEVETHLPAQRSHHSVAVLGGFMFTAGGSTVRDNGGDTASNLLYRYDPRCNTWIQAASMNLRRVDFYLGAVVDCLIAVGGRNDSGALSSVEVYHPAEDYWEFVADLPKLTYGHAGSVHSGLVYISGGHDMQIGPYRCDFLSYDPQTGGGQSDAWTERPPMLMARGWHCMASLGERLYALGGSNDHQDSIERFDILDVEAFEPRSEQWTRVTPLLRASSEAAVAVWEGRIYVLGGYSWDTLAFSHTTQVFHPDTGYWARGHDLPKHIAGATACVCPVTALPSPLSSQPQGRSGHWGRVSRRPLT</sequence>
<name>A0AAV6GJB7_9TELE</name>
<dbReference type="Proteomes" id="UP000823561">
    <property type="component" value="Chromosome 11"/>
</dbReference>
<dbReference type="PANTHER" id="PTHR45632:SF4">
    <property type="entry name" value="KELCH-LIKE PROTEIN 36"/>
    <property type="match status" value="1"/>
</dbReference>